<dbReference type="PANTHER" id="PTHR43735:SF25">
    <property type="entry name" value="NAD(P)H DEHYDROGENASE 3"/>
    <property type="match status" value="1"/>
</dbReference>
<dbReference type="InterPro" id="IPR023753">
    <property type="entry name" value="FAD/NAD-binding_dom"/>
</dbReference>
<dbReference type="GO" id="GO:0005737">
    <property type="term" value="C:cytoplasm"/>
    <property type="evidence" value="ECO:0007669"/>
    <property type="project" value="TreeGrafter"/>
</dbReference>
<dbReference type="AlphaFoldDB" id="A0A6G1H8E8"/>
<protein>
    <submittedName>
        <fullName evidence="2">AMID-like mitochondrial oxidoreductase</fullName>
    </submittedName>
</protein>
<dbReference type="PRINTS" id="PR00368">
    <property type="entry name" value="FADPNR"/>
</dbReference>
<dbReference type="PRINTS" id="PR00469">
    <property type="entry name" value="PNDRDTASEII"/>
</dbReference>
<dbReference type="GO" id="GO:0050660">
    <property type="term" value="F:flavin adenine dinucleotide binding"/>
    <property type="evidence" value="ECO:0007669"/>
    <property type="project" value="TreeGrafter"/>
</dbReference>
<proteinExistence type="predicted"/>
<sequence>MAAPTTHSIVIIGASFGGIPTAHGLLKDVLPAVAATTNTEYKVTMISSSEYFYWKVGAPRVIVNPASLPVEKALVPIPENFKVYGDKFEFVKATVTALDPSSKSVTTDTGASVHYDSLIIASGTSFSSPLWSVSAGSDKTKAALDDIHARLPEAKTVLVAGGGAAGVETAGELGQLYGGQKDITLLSGTKQLLNGLNNKAVGKDAEARLSKMKVTTVHDVRVETATTESNQTVLLLANGETKNVDIYIEATGDKPNSQFVPQEWLNERNYVKTDPGTLRLDVADVPGVYVFGSVGSYSNGSILDTKFALKPLLESIKLDLSGKEPGPRTKGIYKKVTSDMQFVPVGPTGGVGAVFGYKIPSFMVKMIKAKDFMIGQVPKLMDGTG</sequence>
<dbReference type="OrthoDB" id="202203at2759"/>
<dbReference type="SUPFAM" id="SSF51905">
    <property type="entry name" value="FAD/NAD(P)-binding domain"/>
    <property type="match status" value="2"/>
</dbReference>
<dbReference type="InterPro" id="IPR036188">
    <property type="entry name" value="FAD/NAD-bd_sf"/>
</dbReference>
<dbReference type="EMBL" id="ML977145">
    <property type="protein sequence ID" value="KAF1989334.1"/>
    <property type="molecule type" value="Genomic_DNA"/>
</dbReference>
<evidence type="ECO:0000313" key="3">
    <source>
        <dbReference type="Proteomes" id="UP000800041"/>
    </source>
</evidence>
<dbReference type="Pfam" id="PF07992">
    <property type="entry name" value="Pyr_redox_2"/>
    <property type="match status" value="1"/>
</dbReference>
<dbReference type="GO" id="GO:0004174">
    <property type="term" value="F:electron-transferring-flavoprotein dehydrogenase activity"/>
    <property type="evidence" value="ECO:0007669"/>
    <property type="project" value="TreeGrafter"/>
</dbReference>
<name>A0A6G1H8E8_9PEZI</name>
<dbReference type="Gene3D" id="3.50.50.100">
    <property type="match status" value="1"/>
</dbReference>
<dbReference type="Proteomes" id="UP000800041">
    <property type="component" value="Unassembled WGS sequence"/>
</dbReference>
<dbReference type="PANTHER" id="PTHR43735">
    <property type="entry name" value="APOPTOSIS-INDUCING FACTOR 1"/>
    <property type="match status" value="1"/>
</dbReference>
<organism evidence="2 3">
    <name type="scientific">Aulographum hederae CBS 113979</name>
    <dbReference type="NCBI Taxonomy" id="1176131"/>
    <lineage>
        <taxon>Eukaryota</taxon>
        <taxon>Fungi</taxon>
        <taxon>Dikarya</taxon>
        <taxon>Ascomycota</taxon>
        <taxon>Pezizomycotina</taxon>
        <taxon>Dothideomycetes</taxon>
        <taxon>Pleosporomycetidae</taxon>
        <taxon>Aulographales</taxon>
        <taxon>Aulographaceae</taxon>
    </lineage>
</organism>
<gene>
    <name evidence="2" type="ORF">K402DRAFT_461223</name>
</gene>
<evidence type="ECO:0000259" key="1">
    <source>
        <dbReference type="Pfam" id="PF07992"/>
    </source>
</evidence>
<accession>A0A6G1H8E8</accession>
<evidence type="ECO:0000313" key="2">
    <source>
        <dbReference type="EMBL" id="KAF1989334.1"/>
    </source>
</evidence>
<feature type="domain" description="FAD/NAD(P)-binding" evidence="1">
    <location>
        <begin position="8"/>
        <end position="294"/>
    </location>
</feature>
<reference evidence="2" key="1">
    <citation type="journal article" date="2020" name="Stud. Mycol.">
        <title>101 Dothideomycetes genomes: a test case for predicting lifestyles and emergence of pathogens.</title>
        <authorList>
            <person name="Haridas S."/>
            <person name="Albert R."/>
            <person name="Binder M."/>
            <person name="Bloem J."/>
            <person name="Labutti K."/>
            <person name="Salamov A."/>
            <person name="Andreopoulos B."/>
            <person name="Baker S."/>
            <person name="Barry K."/>
            <person name="Bills G."/>
            <person name="Bluhm B."/>
            <person name="Cannon C."/>
            <person name="Castanera R."/>
            <person name="Culley D."/>
            <person name="Daum C."/>
            <person name="Ezra D."/>
            <person name="Gonzalez J."/>
            <person name="Henrissat B."/>
            <person name="Kuo A."/>
            <person name="Liang C."/>
            <person name="Lipzen A."/>
            <person name="Lutzoni F."/>
            <person name="Magnuson J."/>
            <person name="Mondo S."/>
            <person name="Nolan M."/>
            <person name="Ohm R."/>
            <person name="Pangilinan J."/>
            <person name="Park H.-J."/>
            <person name="Ramirez L."/>
            <person name="Alfaro M."/>
            <person name="Sun H."/>
            <person name="Tritt A."/>
            <person name="Yoshinaga Y."/>
            <person name="Zwiers L.-H."/>
            <person name="Turgeon B."/>
            <person name="Goodwin S."/>
            <person name="Spatafora J."/>
            <person name="Crous P."/>
            <person name="Grigoriev I."/>
        </authorList>
    </citation>
    <scope>NUCLEOTIDE SEQUENCE</scope>
    <source>
        <strain evidence="2">CBS 113979</strain>
    </source>
</reference>
<keyword evidence="3" id="KW-1185">Reference proteome</keyword>